<dbReference type="PANTHER" id="PTHR10984:SF82">
    <property type="entry name" value="ENDOPLASMIC RETICULUM VESICLE TRANSPORTER PROTEIN"/>
    <property type="match status" value="1"/>
</dbReference>
<dbReference type="InterPro" id="IPR012936">
    <property type="entry name" value="Erv_C"/>
</dbReference>
<keyword evidence="4 5" id="KW-0472">Membrane</keyword>
<organism evidence="8 9">
    <name type="scientific">Chloropicon primus</name>
    <dbReference type="NCBI Taxonomy" id="1764295"/>
    <lineage>
        <taxon>Eukaryota</taxon>
        <taxon>Viridiplantae</taxon>
        <taxon>Chlorophyta</taxon>
        <taxon>Chloropicophyceae</taxon>
        <taxon>Chloropicales</taxon>
        <taxon>Chloropicaceae</taxon>
        <taxon>Chloropicon</taxon>
    </lineage>
</organism>
<dbReference type="GO" id="GO:0016020">
    <property type="term" value="C:membrane"/>
    <property type="evidence" value="ECO:0007669"/>
    <property type="project" value="UniProtKB-SubCell"/>
</dbReference>
<evidence type="ECO:0000256" key="5">
    <source>
        <dbReference type="SAM" id="Phobius"/>
    </source>
</evidence>
<evidence type="ECO:0000256" key="2">
    <source>
        <dbReference type="ARBA" id="ARBA00022692"/>
    </source>
</evidence>
<dbReference type="GO" id="GO:0030134">
    <property type="term" value="C:COPII-coated ER to Golgi transport vesicle"/>
    <property type="evidence" value="ECO:0007669"/>
    <property type="project" value="TreeGrafter"/>
</dbReference>
<feature type="domain" description="Endoplasmic reticulum vesicle transporter N-terminal" evidence="7">
    <location>
        <begin position="14"/>
        <end position="103"/>
    </location>
</feature>
<name>A0A5B8MQ76_9CHLO</name>
<keyword evidence="3 5" id="KW-1133">Transmembrane helix</keyword>
<dbReference type="OrthoDB" id="270930at2759"/>
<evidence type="ECO:0000256" key="4">
    <source>
        <dbReference type="ARBA" id="ARBA00023136"/>
    </source>
</evidence>
<evidence type="ECO:0000256" key="1">
    <source>
        <dbReference type="ARBA" id="ARBA00004370"/>
    </source>
</evidence>
<dbReference type="AlphaFoldDB" id="A0A5B8MQ76"/>
<protein>
    <submittedName>
        <fullName evidence="8">Endoplasmic reticulum vesicle transporter</fullName>
    </submittedName>
</protein>
<keyword evidence="2 5" id="KW-0812">Transmembrane</keyword>
<evidence type="ECO:0000259" key="6">
    <source>
        <dbReference type="Pfam" id="PF07970"/>
    </source>
</evidence>
<dbReference type="GO" id="GO:0005783">
    <property type="term" value="C:endoplasmic reticulum"/>
    <property type="evidence" value="ECO:0007669"/>
    <property type="project" value="TreeGrafter"/>
</dbReference>
<feature type="transmembrane region" description="Helical" evidence="5">
    <location>
        <begin position="353"/>
        <end position="375"/>
    </location>
</feature>
<evidence type="ECO:0000313" key="8">
    <source>
        <dbReference type="EMBL" id="QDZ22636.1"/>
    </source>
</evidence>
<dbReference type="Proteomes" id="UP000316726">
    <property type="component" value="Chromosome 8"/>
</dbReference>
<sequence>MEGSWMPSNVLKTLKRLDAYPKVNEDFFTRTLSGGVITIISSIFMIILFISEAVDFKTIQVVNELSVDRSRGEQMQINLDITLHRMGCSHISIDVMDVSGDYHLHVDDHEILKQRIDLDGNRIRVNPRKSKVGPEVKPHPAEASANSTVEVKEECLSCYGAEEKPGQCCNTCDAVREAYRKKGWALGQSTNVKQCEHDEYLDSLKEQMNEGCHIHGQLQVNKVAGNFHIAPGRSFQQGRMHMHDLIPFGENIRFNTSHTVNTLSFGHDYPGSNNPLDGVSMASEGFGLAYKYFLKVVPTLYVDLDEKEISTNQFSVTEHATQTNFATSSDLPGLFFYYDLSPIKVKKAEQRKLFLHFVTNVCAIVGGVFTISGLADALFYQATKLIRKKIEIGKYV</sequence>
<keyword evidence="9" id="KW-1185">Reference proteome</keyword>
<evidence type="ECO:0000259" key="7">
    <source>
        <dbReference type="Pfam" id="PF13850"/>
    </source>
</evidence>
<evidence type="ECO:0000256" key="3">
    <source>
        <dbReference type="ARBA" id="ARBA00022989"/>
    </source>
</evidence>
<accession>A0A5B8MQ76</accession>
<feature type="transmembrane region" description="Helical" evidence="5">
    <location>
        <begin position="27"/>
        <end position="50"/>
    </location>
</feature>
<dbReference type="InterPro" id="IPR045888">
    <property type="entry name" value="Erv"/>
</dbReference>
<reference evidence="8 9" key="1">
    <citation type="submission" date="2018-07" db="EMBL/GenBank/DDBJ databases">
        <title>The complete nuclear genome of the prasinophyte Chloropicon primus (CCMP1205).</title>
        <authorList>
            <person name="Pombert J.-F."/>
            <person name="Otis C."/>
            <person name="Turmel M."/>
            <person name="Lemieux C."/>
        </authorList>
    </citation>
    <scope>NUCLEOTIDE SEQUENCE [LARGE SCALE GENOMIC DNA]</scope>
    <source>
        <strain evidence="8 9">CCMP1205</strain>
    </source>
</reference>
<proteinExistence type="predicted"/>
<dbReference type="STRING" id="1764295.A0A5B8MQ76"/>
<comment type="subcellular location">
    <subcellularLocation>
        <location evidence="1">Membrane</location>
    </subcellularLocation>
</comment>
<dbReference type="Pfam" id="PF07970">
    <property type="entry name" value="COPIIcoated_ERV"/>
    <property type="match status" value="1"/>
</dbReference>
<dbReference type="InterPro" id="IPR039542">
    <property type="entry name" value="Erv_N"/>
</dbReference>
<gene>
    <name evidence="8" type="ORF">A3770_08p51540</name>
</gene>
<dbReference type="PANTHER" id="PTHR10984">
    <property type="entry name" value="ENDOPLASMIC RETICULUM-GOLGI INTERMEDIATE COMPARTMENT PROTEIN"/>
    <property type="match status" value="1"/>
</dbReference>
<dbReference type="Pfam" id="PF13850">
    <property type="entry name" value="ERGIC_N"/>
    <property type="match status" value="1"/>
</dbReference>
<dbReference type="EMBL" id="CP031041">
    <property type="protein sequence ID" value="QDZ22636.1"/>
    <property type="molecule type" value="Genomic_DNA"/>
</dbReference>
<feature type="domain" description="Endoplasmic reticulum vesicle transporter C-terminal" evidence="6">
    <location>
        <begin position="158"/>
        <end position="376"/>
    </location>
</feature>
<evidence type="ECO:0000313" key="9">
    <source>
        <dbReference type="Proteomes" id="UP000316726"/>
    </source>
</evidence>